<reference evidence="3" key="1">
    <citation type="submission" date="2016-12" db="EMBL/GenBank/DDBJ databases">
        <authorList>
            <person name="Varghese N."/>
            <person name="Submissions S."/>
        </authorList>
    </citation>
    <scope>NUCLEOTIDE SEQUENCE [LARGE SCALE GENOMIC DNA]</scope>
    <source>
        <strain evidence="3">DSM 11032</strain>
    </source>
</reference>
<proteinExistence type="predicted"/>
<keyword evidence="3" id="KW-1185">Reference proteome</keyword>
<dbReference type="GO" id="GO:0051170">
    <property type="term" value="P:import into nucleus"/>
    <property type="evidence" value="ECO:0007669"/>
    <property type="project" value="TreeGrafter"/>
</dbReference>
<accession>A0A1M7RQ54</accession>
<gene>
    <name evidence="2" type="ORF">SAMN02745193_00137</name>
</gene>
<dbReference type="InterPro" id="IPR016040">
    <property type="entry name" value="NAD(P)-bd_dom"/>
</dbReference>
<dbReference type="Proteomes" id="UP000184391">
    <property type="component" value="Unassembled WGS sequence"/>
</dbReference>
<evidence type="ECO:0000313" key="3">
    <source>
        <dbReference type="Proteomes" id="UP000184391"/>
    </source>
</evidence>
<dbReference type="STRING" id="198312.SAMN02745193_00137"/>
<dbReference type="AlphaFoldDB" id="A0A1M7RQ54"/>
<name>A0A1M7RQ54_9SPHN</name>
<dbReference type="InterPro" id="IPR036291">
    <property type="entry name" value="NAD(P)-bd_dom_sf"/>
</dbReference>
<dbReference type="OrthoDB" id="9798632at2"/>
<organism evidence="2 3">
    <name type="scientific">Erythrobacter sanguineus</name>
    <dbReference type="NCBI Taxonomy" id="198312"/>
    <lineage>
        <taxon>Bacteria</taxon>
        <taxon>Pseudomonadati</taxon>
        <taxon>Pseudomonadota</taxon>
        <taxon>Alphaproteobacteria</taxon>
        <taxon>Sphingomonadales</taxon>
        <taxon>Erythrobacteraceae</taxon>
        <taxon>Erythrobacter/Porphyrobacter group</taxon>
        <taxon>Erythrobacter</taxon>
    </lineage>
</organism>
<dbReference type="Pfam" id="PF13460">
    <property type="entry name" value="NAD_binding_10"/>
    <property type="match status" value="1"/>
</dbReference>
<sequence length="238" mass="25600">MSETRGPVRIALVGATGLIGGKVIELASAGDEARVVGVARREAPLPPGARMEMFVADPAKWGEVFEAVRPRALICALGTTWKKAGRDEAAFRGVDHDLVLATAQAAHRAGVPNMVLVSAAGADARSKSLYMRVKGEAEDAVLRVGFKRLDILHPGLLRGSRENDLRLAERAALIAAPLVDPLLSGSWERFRSIDAALVAEAALGLALRRAGGRFTHDNEAMRRAAREWRRVRETESAE</sequence>
<evidence type="ECO:0000259" key="1">
    <source>
        <dbReference type="Pfam" id="PF13460"/>
    </source>
</evidence>
<dbReference type="EMBL" id="FRDF01000001">
    <property type="protein sequence ID" value="SHN48404.1"/>
    <property type="molecule type" value="Genomic_DNA"/>
</dbReference>
<evidence type="ECO:0000313" key="2">
    <source>
        <dbReference type="EMBL" id="SHN48404.1"/>
    </source>
</evidence>
<dbReference type="PANTHER" id="PTHR14097:SF7">
    <property type="entry name" value="OXIDOREDUCTASE HTATIP2"/>
    <property type="match status" value="1"/>
</dbReference>
<dbReference type="SUPFAM" id="SSF51735">
    <property type="entry name" value="NAD(P)-binding Rossmann-fold domains"/>
    <property type="match status" value="1"/>
</dbReference>
<dbReference type="RefSeq" id="WP_072672859.1">
    <property type="nucleotide sequence ID" value="NZ_FRDF01000001.1"/>
</dbReference>
<protein>
    <submittedName>
        <fullName evidence="2">Uncharacterized conserved protein YbjT, contains NAD(P)-binding and DUF2867 domains</fullName>
    </submittedName>
</protein>
<feature type="domain" description="NAD(P)-binding" evidence="1">
    <location>
        <begin position="14"/>
        <end position="143"/>
    </location>
</feature>
<dbReference type="Gene3D" id="3.40.50.720">
    <property type="entry name" value="NAD(P)-binding Rossmann-like Domain"/>
    <property type="match status" value="1"/>
</dbReference>
<dbReference type="PANTHER" id="PTHR14097">
    <property type="entry name" value="OXIDOREDUCTASE HTATIP2"/>
    <property type="match status" value="1"/>
</dbReference>
<dbReference type="GO" id="GO:0005737">
    <property type="term" value="C:cytoplasm"/>
    <property type="evidence" value="ECO:0007669"/>
    <property type="project" value="TreeGrafter"/>
</dbReference>